<sequence>MEYRRLPRGNEKISVIGLGLSSLGASGEEETEKTVETAVERGVNYFDMASSDREPFYVYGRVLSGIRDKVFYQIHFGALYNTGKYAWSLKLDEIKRSVDWQLEALKTDYTDFGFIHCIDEEEDLERAEKEGTLKYMMELKEKGVIRHLGLSTHTPSIGNRVLDMGIIDMMMFSINPAYDYRHGEYAIGSVSERAELYRRCQAEKVGISVMKAFGGGQLLNRKTSPFGRELSRYQCLQYALDKPAVITAVPGVRNRRDLEELLGFFEATPQERDYSLISQLAPEDTEGRCVYCNHCQPCPAGLDIGLINKYYDLARAGDILAADHYSNLGKKASDCVKCGHCDRRCPFHVKQSERMEEIKGYFGK</sequence>
<proteinExistence type="predicted"/>
<dbReference type="AlphaFoldDB" id="A0A9D1L6P2"/>
<keyword evidence="3" id="KW-0411">Iron-sulfur</keyword>
<dbReference type="InterPro" id="IPR023210">
    <property type="entry name" value="NADP_OxRdtase_dom"/>
</dbReference>
<dbReference type="InterPro" id="IPR036812">
    <property type="entry name" value="NAD(P)_OxRdtase_dom_sf"/>
</dbReference>
<dbReference type="InterPro" id="IPR053135">
    <property type="entry name" value="AKR2_Oxidoreductase"/>
</dbReference>
<dbReference type="GO" id="GO:0051536">
    <property type="term" value="F:iron-sulfur cluster binding"/>
    <property type="evidence" value="ECO:0007669"/>
    <property type="project" value="UniProtKB-KW"/>
</dbReference>
<evidence type="ECO:0000313" key="5">
    <source>
        <dbReference type="EMBL" id="HIU25297.1"/>
    </source>
</evidence>
<evidence type="ECO:0000256" key="3">
    <source>
        <dbReference type="ARBA" id="ARBA00023014"/>
    </source>
</evidence>
<name>A0A9D1L6P2_9FIRM</name>
<dbReference type="PANTHER" id="PTHR43312">
    <property type="entry name" value="D-THREO-ALDOSE 1-DEHYDROGENASE"/>
    <property type="match status" value="1"/>
</dbReference>
<accession>A0A9D1L6P2</accession>
<dbReference type="Proteomes" id="UP000824090">
    <property type="component" value="Unassembled WGS sequence"/>
</dbReference>
<reference evidence="5" key="2">
    <citation type="journal article" date="2021" name="PeerJ">
        <title>Extensive microbial diversity within the chicken gut microbiome revealed by metagenomics and culture.</title>
        <authorList>
            <person name="Gilroy R."/>
            <person name="Ravi A."/>
            <person name="Getino M."/>
            <person name="Pursley I."/>
            <person name="Horton D.L."/>
            <person name="Alikhan N.F."/>
            <person name="Baker D."/>
            <person name="Gharbi K."/>
            <person name="Hall N."/>
            <person name="Watson M."/>
            <person name="Adriaenssens E.M."/>
            <person name="Foster-Nyarko E."/>
            <person name="Jarju S."/>
            <person name="Secka A."/>
            <person name="Antonio M."/>
            <person name="Oren A."/>
            <person name="Chaudhuri R.R."/>
            <person name="La Ragione R."/>
            <person name="Hildebrand F."/>
            <person name="Pallen M.J."/>
        </authorList>
    </citation>
    <scope>NUCLEOTIDE SEQUENCE</scope>
    <source>
        <strain evidence="5">ChiHcec3-6078</strain>
    </source>
</reference>
<dbReference type="SUPFAM" id="SSF51430">
    <property type="entry name" value="NAD(P)-linked oxidoreductase"/>
    <property type="match status" value="1"/>
</dbReference>
<dbReference type="PROSITE" id="PS00198">
    <property type="entry name" value="4FE4S_FER_1"/>
    <property type="match status" value="1"/>
</dbReference>
<dbReference type="GO" id="GO:0046872">
    <property type="term" value="F:metal ion binding"/>
    <property type="evidence" value="ECO:0007669"/>
    <property type="project" value="UniProtKB-KW"/>
</dbReference>
<dbReference type="Pfam" id="PF13183">
    <property type="entry name" value="Fer4_8"/>
    <property type="match status" value="1"/>
</dbReference>
<evidence type="ECO:0000259" key="4">
    <source>
        <dbReference type="PROSITE" id="PS51379"/>
    </source>
</evidence>
<dbReference type="SUPFAM" id="SSF46548">
    <property type="entry name" value="alpha-helical ferredoxin"/>
    <property type="match status" value="1"/>
</dbReference>
<protein>
    <submittedName>
        <fullName evidence="5">Aldo/keto reductase</fullName>
    </submittedName>
</protein>
<dbReference type="InterPro" id="IPR017896">
    <property type="entry name" value="4Fe4S_Fe-S-bd"/>
</dbReference>
<organism evidence="5 6">
    <name type="scientific">Candidatus Allocopromorpha excrementigallinarum</name>
    <dbReference type="NCBI Taxonomy" id="2840742"/>
    <lineage>
        <taxon>Bacteria</taxon>
        <taxon>Bacillati</taxon>
        <taxon>Bacillota</taxon>
        <taxon>Clostridia</taxon>
        <taxon>Eubacteriales</taxon>
        <taxon>Eubacteriaceae</taxon>
        <taxon>Eubacteriaceae incertae sedis</taxon>
        <taxon>Candidatus Allocopromorpha</taxon>
    </lineage>
</organism>
<evidence type="ECO:0000256" key="1">
    <source>
        <dbReference type="ARBA" id="ARBA00022723"/>
    </source>
</evidence>
<dbReference type="PROSITE" id="PS51379">
    <property type="entry name" value="4FE4S_FER_2"/>
    <property type="match status" value="1"/>
</dbReference>
<dbReference type="PANTHER" id="PTHR43312:SF1">
    <property type="entry name" value="NADP-DEPENDENT OXIDOREDUCTASE DOMAIN-CONTAINING PROTEIN"/>
    <property type="match status" value="1"/>
</dbReference>
<feature type="domain" description="4Fe-4S ferredoxin-type" evidence="4">
    <location>
        <begin position="326"/>
        <end position="355"/>
    </location>
</feature>
<reference evidence="5" key="1">
    <citation type="submission" date="2020-10" db="EMBL/GenBank/DDBJ databases">
        <authorList>
            <person name="Gilroy R."/>
        </authorList>
    </citation>
    <scope>NUCLEOTIDE SEQUENCE</scope>
    <source>
        <strain evidence="5">ChiHcec3-6078</strain>
    </source>
</reference>
<evidence type="ECO:0000256" key="2">
    <source>
        <dbReference type="ARBA" id="ARBA00023004"/>
    </source>
</evidence>
<keyword evidence="2" id="KW-0408">Iron</keyword>
<dbReference type="CDD" id="cd19100">
    <property type="entry name" value="AKR_unchar"/>
    <property type="match status" value="1"/>
</dbReference>
<comment type="caution">
    <text evidence="5">The sequence shown here is derived from an EMBL/GenBank/DDBJ whole genome shotgun (WGS) entry which is preliminary data.</text>
</comment>
<dbReference type="InterPro" id="IPR017900">
    <property type="entry name" value="4Fe4S_Fe_S_CS"/>
</dbReference>
<gene>
    <name evidence="5" type="ORF">IAC50_02205</name>
</gene>
<keyword evidence="1" id="KW-0479">Metal-binding</keyword>
<dbReference type="Gene3D" id="3.20.20.100">
    <property type="entry name" value="NADP-dependent oxidoreductase domain"/>
    <property type="match status" value="1"/>
</dbReference>
<dbReference type="Pfam" id="PF00248">
    <property type="entry name" value="Aldo_ket_red"/>
    <property type="match status" value="1"/>
</dbReference>
<dbReference type="EMBL" id="DVMP01000046">
    <property type="protein sequence ID" value="HIU25297.1"/>
    <property type="molecule type" value="Genomic_DNA"/>
</dbReference>
<evidence type="ECO:0000313" key="6">
    <source>
        <dbReference type="Proteomes" id="UP000824090"/>
    </source>
</evidence>